<name>U9URG2_RHIID</name>
<dbReference type="AlphaFoldDB" id="U9URG2"/>
<evidence type="ECO:0000313" key="1">
    <source>
        <dbReference type="EMBL" id="ESA22307.1"/>
    </source>
</evidence>
<organism evidence="1">
    <name type="scientific">Rhizophagus irregularis (strain DAOM 181602 / DAOM 197198 / MUCL 43194)</name>
    <name type="common">Arbuscular mycorrhizal fungus</name>
    <name type="synonym">Glomus intraradices</name>
    <dbReference type="NCBI Taxonomy" id="747089"/>
    <lineage>
        <taxon>Eukaryota</taxon>
        <taxon>Fungi</taxon>
        <taxon>Fungi incertae sedis</taxon>
        <taxon>Mucoromycota</taxon>
        <taxon>Glomeromycotina</taxon>
        <taxon>Glomeromycetes</taxon>
        <taxon>Glomerales</taxon>
        <taxon>Glomeraceae</taxon>
        <taxon>Rhizophagus</taxon>
    </lineage>
</organism>
<proteinExistence type="predicted"/>
<sequence length="59" mass="6523">MWNPSDDENLKILSQSLKVKAFVNQLSKRSVLMKIEEDVGGGEKLNGVSPVIEGFYVQG</sequence>
<reference evidence="1" key="1">
    <citation type="submission" date="2013-07" db="EMBL/GenBank/DDBJ databases">
        <title>The genome of an arbuscular mycorrhizal fungus provides insights into the evolution of the oldest plant symbiosis.</title>
        <authorList>
            <consortium name="DOE Joint Genome Institute"/>
            <person name="Tisserant E."/>
            <person name="Malbreil M."/>
            <person name="Kuo A."/>
            <person name="Kohler A."/>
            <person name="Symeonidi A."/>
            <person name="Balestrini R."/>
            <person name="Charron P."/>
            <person name="Duensing N."/>
            <person name="Frei-dit-Frey N."/>
            <person name="Gianinazzi-Pearson V."/>
            <person name="Gilbert B."/>
            <person name="Handa Y."/>
            <person name="Hijri M."/>
            <person name="Kaul R."/>
            <person name="Kawaguchi M."/>
            <person name="Krajinski F."/>
            <person name="Lammers P."/>
            <person name="Lapierre D."/>
            <person name="Masclaux F.G."/>
            <person name="Murat C."/>
            <person name="Morin E."/>
            <person name="Ndikumana S."/>
            <person name="Pagni M."/>
            <person name="Petitpierre D."/>
            <person name="Requena N."/>
            <person name="Rosikiewicz P."/>
            <person name="Riley R."/>
            <person name="Saito K."/>
            <person name="San Clemente H."/>
            <person name="Shapiro H."/>
            <person name="van Tuinen D."/>
            <person name="Becard G."/>
            <person name="Bonfante P."/>
            <person name="Paszkowski U."/>
            <person name="Shachar-Hill Y."/>
            <person name="Young J.P."/>
            <person name="Sanders I.R."/>
            <person name="Henrissat B."/>
            <person name="Rensing S.A."/>
            <person name="Grigoriev I.V."/>
            <person name="Corradi N."/>
            <person name="Roux C."/>
            <person name="Martin F."/>
        </authorList>
    </citation>
    <scope>NUCLEOTIDE SEQUENCE</scope>
    <source>
        <strain evidence="1">DAOM 197198</strain>
    </source>
</reference>
<protein>
    <submittedName>
        <fullName evidence="1">Uncharacterized protein</fullName>
    </submittedName>
</protein>
<dbReference type="HOGENOM" id="CLU_2961940_0_0_1"/>
<dbReference type="EMBL" id="KI275694">
    <property type="protein sequence ID" value="ESA22307.1"/>
    <property type="molecule type" value="Genomic_DNA"/>
</dbReference>
<accession>U9URG2</accession>
<gene>
    <name evidence="1" type="ORF">GLOINDRAFT_16562</name>
</gene>